<comment type="caution">
    <text evidence="1">The sequence shown here is derived from an EMBL/GenBank/DDBJ whole genome shotgun (WGS) entry which is preliminary data.</text>
</comment>
<keyword evidence="2" id="KW-1185">Reference proteome</keyword>
<dbReference type="InParanoid" id="A0A1Q3D6C8"/>
<dbReference type="STRING" id="3775.A0A1Q3D6C8"/>
<dbReference type="EMBL" id="BDDD01004664">
    <property type="protein sequence ID" value="GAV88086.1"/>
    <property type="molecule type" value="Genomic_DNA"/>
</dbReference>
<evidence type="ECO:0000313" key="1">
    <source>
        <dbReference type="EMBL" id="GAV88086.1"/>
    </source>
</evidence>
<feature type="non-terminal residue" evidence="1">
    <location>
        <position position="84"/>
    </location>
</feature>
<sequence>MYRKQHKKDIAAETVKKRHRTMKTAYSRSIVGATLEITQTKRTEKPEVRDGGREAAFGEIKERIKKTKDAKKAKKAEVMAKTQK</sequence>
<dbReference type="OrthoDB" id="1727108at2759"/>
<dbReference type="Proteomes" id="UP000187406">
    <property type="component" value="Unassembled WGS sequence"/>
</dbReference>
<organism evidence="1 2">
    <name type="scientific">Cephalotus follicularis</name>
    <name type="common">Albany pitcher plant</name>
    <dbReference type="NCBI Taxonomy" id="3775"/>
    <lineage>
        <taxon>Eukaryota</taxon>
        <taxon>Viridiplantae</taxon>
        <taxon>Streptophyta</taxon>
        <taxon>Embryophyta</taxon>
        <taxon>Tracheophyta</taxon>
        <taxon>Spermatophyta</taxon>
        <taxon>Magnoliopsida</taxon>
        <taxon>eudicotyledons</taxon>
        <taxon>Gunneridae</taxon>
        <taxon>Pentapetalae</taxon>
        <taxon>rosids</taxon>
        <taxon>fabids</taxon>
        <taxon>Oxalidales</taxon>
        <taxon>Cephalotaceae</taxon>
        <taxon>Cephalotus</taxon>
    </lineage>
</organism>
<dbReference type="AlphaFoldDB" id="A0A1Q3D6C8"/>
<dbReference type="Gene3D" id="6.10.250.1270">
    <property type="match status" value="1"/>
</dbReference>
<protein>
    <submittedName>
        <fullName evidence="1">Uncharacterized protein</fullName>
    </submittedName>
</protein>
<name>A0A1Q3D6C8_CEPFO</name>
<gene>
    <name evidence="1" type="ORF">CFOL_v3_31510</name>
</gene>
<evidence type="ECO:0000313" key="2">
    <source>
        <dbReference type="Proteomes" id="UP000187406"/>
    </source>
</evidence>
<reference evidence="2" key="1">
    <citation type="submission" date="2016-04" db="EMBL/GenBank/DDBJ databases">
        <title>Cephalotus genome sequencing.</title>
        <authorList>
            <person name="Fukushima K."/>
            <person name="Hasebe M."/>
            <person name="Fang X."/>
        </authorList>
    </citation>
    <scope>NUCLEOTIDE SEQUENCE [LARGE SCALE GENOMIC DNA]</scope>
    <source>
        <strain evidence="2">cv. St1</strain>
    </source>
</reference>
<accession>A0A1Q3D6C8</accession>
<proteinExistence type="predicted"/>